<dbReference type="GO" id="GO:0030170">
    <property type="term" value="F:pyridoxal phosphate binding"/>
    <property type="evidence" value="ECO:0007669"/>
    <property type="project" value="InterPro"/>
</dbReference>
<evidence type="ECO:0000256" key="6">
    <source>
        <dbReference type="ARBA" id="ARBA00049185"/>
    </source>
</evidence>
<comment type="similarity">
    <text evidence="2 7">Belongs to the class-I pyridoxal-phosphate-dependent aminotransferase family.</text>
</comment>
<evidence type="ECO:0000313" key="9">
    <source>
        <dbReference type="EMBL" id="RAI29490.1"/>
    </source>
</evidence>
<evidence type="ECO:0000313" key="10">
    <source>
        <dbReference type="Proteomes" id="UP000249299"/>
    </source>
</evidence>
<dbReference type="EC" id="2.6.1.-" evidence="7"/>
<dbReference type="InterPro" id="IPR050596">
    <property type="entry name" value="AspAT/PAT-like"/>
</dbReference>
<organism evidence="9 10">
    <name type="scientific">Rhodobium orientis</name>
    <dbReference type="NCBI Taxonomy" id="34017"/>
    <lineage>
        <taxon>Bacteria</taxon>
        <taxon>Pseudomonadati</taxon>
        <taxon>Pseudomonadota</taxon>
        <taxon>Alphaproteobacteria</taxon>
        <taxon>Hyphomicrobiales</taxon>
        <taxon>Rhodobiaceae</taxon>
        <taxon>Rhodobium</taxon>
    </lineage>
</organism>
<dbReference type="SUPFAM" id="SSF53383">
    <property type="entry name" value="PLP-dependent transferases"/>
    <property type="match status" value="1"/>
</dbReference>
<dbReference type="EMBL" id="NPEV01000003">
    <property type="protein sequence ID" value="RAI29490.1"/>
    <property type="molecule type" value="Genomic_DNA"/>
</dbReference>
<keyword evidence="5" id="KW-0663">Pyridoxal phosphate</keyword>
<dbReference type="GO" id="GO:0006520">
    <property type="term" value="P:amino acid metabolic process"/>
    <property type="evidence" value="ECO:0007669"/>
    <property type="project" value="InterPro"/>
</dbReference>
<keyword evidence="10" id="KW-1185">Reference proteome</keyword>
<dbReference type="GO" id="GO:0004069">
    <property type="term" value="F:L-aspartate:2-oxoglutarate aminotransferase activity"/>
    <property type="evidence" value="ECO:0007669"/>
    <property type="project" value="UniProtKB-EC"/>
</dbReference>
<dbReference type="InterPro" id="IPR015421">
    <property type="entry name" value="PyrdxlP-dep_Trfase_major"/>
</dbReference>
<comment type="catalytic activity">
    <reaction evidence="6">
        <text>L-aspartate + 2-oxoglutarate = oxaloacetate + L-glutamate</text>
        <dbReference type="Rhea" id="RHEA:21824"/>
        <dbReference type="ChEBI" id="CHEBI:16452"/>
        <dbReference type="ChEBI" id="CHEBI:16810"/>
        <dbReference type="ChEBI" id="CHEBI:29985"/>
        <dbReference type="ChEBI" id="CHEBI:29991"/>
        <dbReference type="EC" id="2.6.1.1"/>
    </reaction>
</comment>
<dbReference type="InterPro" id="IPR015424">
    <property type="entry name" value="PyrdxlP-dep_Trfase"/>
</dbReference>
<dbReference type="OrthoDB" id="9804407at2"/>
<dbReference type="InterPro" id="IPR004839">
    <property type="entry name" value="Aminotransferase_I/II_large"/>
</dbReference>
<name>A0A327JSK2_9HYPH</name>
<reference evidence="9 10" key="1">
    <citation type="submission" date="2017-07" db="EMBL/GenBank/DDBJ databases">
        <title>Draft Genome Sequences of Select Purple Nonsulfur Bacteria.</title>
        <authorList>
            <person name="Lasarre B."/>
            <person name="Mckinlay J.B."/>
        </authorList>
    </citation>
    <scope>NUCLEOTIDE SEQUENCE [LARGE SCALE GENOMIC DNA]</scope>
    <source>
        <strain evidence="9 10">DSM 11290</strain>
    </source>
</reference>
<dbReference type="CDD" id="cd00609">
    <property type="entry name" value="AAT_like"/>
    <property type="match status" value="1"/>
</dbReference>
<comment type="cofactor">
    <cofactor evidence="1 7">
        <name>pyridoxal 5'-phosphate</name>
        <dbReference type="ChEBI" id="CHEBI:597326"/>
    </cofactor>
</comment>
<evidence type="ECO:0000256" key="7">
    <source>
        <dbReference type="RuleBase" id="RU000481"/>
    </source>
</evidence>
<comment type="caution">
    <text evidence="9">The sequence shown here is derived from an EMBL/GenBank/DDBJ whole genome shotgun (WGS) entry which is preliminary data.</text>
</comment>
<keyword evidence="4 7" id="KW-0808">Transferase</keyword>
<evidence type="ECO:0000256" key="5">
    <source>
        <dbReference type="ARBA" id="ARBA00022898"/>
    </source>
</evidence>
<dbReference type="PROSITE" id="PS00105">
    <property type="entry name" value="AA_TRANSFER_CLASS_1"/>
    <property type="match status" value="1"/>
</dbReference>
<feature type="domain" description="Aminotransferase class I/classII large" evidence="8">
    <location>
        <begin position="35"/>
        <end position="375"/>
    </location>
</feature>
<protein>
    <recommendedName>
        <fullName evidence="7">Aminotransferase</fullName>
        <ecNumber evidence="7">2.6.1.-</ecNumber>
    </recommendedName>
</protein>
<dbReference type="PANTHER" id="PTHR46383">
    <property type="entry name" value="ASPARTATE AMINOTRANSFERASE"/>
    <property type="match status" value="1"/>
</dbReference>
<dbReference type="Proteomes" id="UP000249299">
    <property type="component" value="Unassembled WGS sequence"/>
</dbReference>
<evidence type="ECO:0000256" key="3">
    <source>
        <dbReference type="ARBA" id="ARBA00022576"/>
    </source>
</evidence>
<evidence type="ECO:0000259" key="8">
    <source>
        <dbReference type="Pfam" id="PF00155"/>
    </source>
</evidence>
<keyword evidence="3 7" id="KW-0032">Aminotransferase</keyword>
<dbReference type="AlphaFoldDB" id="A0A327JSK2"/>
<dbReference type="InterPro" id="IPR004838">
    <property type="entry name" value="NHTrfase_class1_PyrdxlP-BS"/>
</dbReference>
<dbReference type="Pfam" id="PF00155">
    <property type="entry name" value="Aminotran_1_2"/>
    <property type="match status" value="1"/>
</dbReference>
<evidence type="ECO:0000256" key="2">
    <source>
        <dbReference type="ARBA" id="ARBA00007441"/>
    </source>
</evidence>
<sequence length="387" mass="42004">MMAVSLAQRVASLAPSATVQNSDQIRSLRETGRRILSLSSGDPNLVTDERIVAAGCRALQDGDTHYTASAGLPRLRERLAARECVRSGRQINADSILITPGGKFALYAALQSMVDPGDEVLLPDPGWVSYAACVRLCGGRPVAVSSLGGFDLDELRARTTDRTRAIIVNSPLNPTGRVIPKEELSALADFARERGLWIVFDQVYCDLAYDEFPFLQAEPGLEDRLIVVDSFSKTFGMTGWRLGAFIGPEPVRKAVAKIIQHSIYCVPGFVQQAGLRALELEAELLPRYREHFHKRLVPTQAALARLAGWECPLPSAGFYLFPRITGDDKAFARDLLDTKAVAVMPGSAFGAAGAGHVRIALTCPEEEIAEAVAAIADFERSGNRRNV</sequence>
<proteinExistence type="inferred from homology"/>
<evidence type="ECO:0000256" key="1">
    <source>
        <dbReference type="ARBA" id="ARBA00001933"/>
    </source>
</evidence>
<accession>A0A327JSK2</accession>
<dbReference type="Gene3D" id="3.40.640.10">
    <property type="entry name" value="Type I PLP-dependent aspartate aminotransferase-like (Major domain)"/>
    <property type="match status" value="1"/>
</dbReference>
<evidence type="ECO:0000256" key="4">
    <source>
        <dbReference type="ARBA" id="ARBA00022679"/>
    </source>
</evidence>
<gene>
    <name evidence="9" type="ORF">CH339_02230</name>
</gene>